<evidence type="ECO:0000259" key="3">
    <source>
        <dbReference type="PROSITE" id="PS50835"/>
    </source>
</evidence>
<name>A0A7N4PZM6_SARHA</name>
<dbReference type="InterPro" id="IPR050413">
    <property type="entry name" value="TCR_beta_variable"/>
</dbReference>
<dbReference type="InterPro" id="IPR007110">
    <property type="entry name" value="Ig-like_dom"/>
</dbReference>
<dbReference type="PROSITE" id="PS50835">
    <property type="entry name" value="IG_LIKE"/>
    <property type="match status" value="1"/>
</dbReference>
<evidence type="ECO:0000256" key="2">
    <source>
        <dbReference type="ARBA" id="ARBA00022859"/>
    </source>
</evidence>
<dbReference type="SUPFAM" id="SSF48726">
    <property type="entry name" value="Immunoglobulin"/>
    <property type="match status" value="1"/>
</dbReference>
<dbReference type="Proteomes" id="UP000007648">
    <property type="component" value="Unassembled WGS sequence"/>
</dbReference>
<keyword evidence="2" id="KW-0391">Immunity</keyword>
<evidence type="ECO:0000313" key="5">
    <source>
        <dbReference type="Proteomes" id="UP000007648"/>
    </source>
</evidence>
<dbReference type="InterPro" id="IPR013106">
    <property type="entry name" value="Ig_V-set"/>
</dbReference>
<dbReference type="PANTHER" id="PTHR23268">
    <property type="entry name" value="T-CELL RECEPTOR BETA CHAIN"/>
    <property type="match status" value="1"/>
</dbReference>
<dbReference type="GO" id="GO:0002376">
    <property type="term" value="P:immune system process"/>
    <property type="evidence" value="ECO:0007669"/>
    <property type="project" value="UniProtKB-KW"/>
</dbReference>
<protein>
    <recommendedName>
        <fullName evidence="3">Ig-like domain-containing protein</fullName>
    </recommendedName>
</protein>
<dbReference type="GO" id="GO:0007166">
    <property type="term" value="P:cell surface receptor signaling pathway"/>
    <property type="evidence" value="ECO:0007669"/>
    <property type="project" value="TreeGrafter"/>
</dbReference>
<dbReference type="SMART" id="SM00406">
    <property type="entry name" value="IGv"/>
    <property type="match status" value="1"/>
</dbReference>
<dbReference type="PANTHER" id="PTHR23268:SF14">
    <property type="entry name" value="T CELL RECEPTOR BETA VARIABLE 12-3-RELATED"/>
    <property type="match status" value="1"/>
</dbReference>
<dbReference type="InterPro" id="IPR013783">
    <property type="entry name" value="Ig-like_fold"/>
</dbReference>
<feature type="domain" description="Ig-like" evidence="3">
    <location>
        <begin position="30"/>
        <end position="125"/>
    </location>
</feature>
<dbReference type="Pfam" id="PF07686">
    <property type="entry name" value="V-set"/>
    <property type="match status" value="1"/>
</dbReference>
<evidence type="ECO:0000256" key="1">
    <source>
        <dbReference type="ARBA" id="ARBA00022729"/>
    </source>
</evidence>
<accession>A0A7N4PZM6</accession>
<reference evidence="4 5" key="1">
    <citation type="journal article" date="2011" name="Proc. Natl. Acad. Sci. U.S.A.">
        <title>Genetic diversity and population structure of the endangered marsupial Sarcophilus harrisii (Tasmanian devil).</title>
        <authorList>
            <person name="Miller W."/>
            <person name="Hayes V.M."/>
            <person name="Ratan A."/>
            <person name="Petersen D.C."/>
            <person name="Wittekindt N.E."/>
            <person name="Miller J."/>
            <person name="Walenz B."/>
            <person name="Knight J."/>
            <person name="Qi J."/>
            <person name="Zhao F."/>
            <person name="Wang Q."/>
            <person name="Bedoya-Reina O.C."/>
            <person name="Katiyar N."/>
            <person name="Tomsho L.P."/>
            <person name="Kasson L.M."/>
            <person name="Hardie R.A."/>
            <person name="Woodbridge P."/>
            <person name="Tindall E.A."/>
            <person name="Bertelsen M.F."/>
            <person name="Dixon D."/>
            <person name="Pyecroft S."/>
            <person name="Helgen K.M."/>
            <person name="Lesk A.M."/>
            <person name="Pringle T.H."/>
            <person name="Patterson N."/>
            <person name="Zhang Y."/>
            <person name="Kreiss A."/>
            <person name="Woods G.M."/>
            <person name="Jones M.E."/>
            <person name="Schuster S.C."/>
        </authorList>
    </citation>
    <scope>NUCLEOTIDE SEQUENCE [LARGE SCALE GENOMIC DNA]</scope>
</reference>
<dbReference type="InParanoid" id="A0A7N4PZM6"/>
<sequence>MVPSCHDSSMSIRLLYWVAISQMGMGLTAVKVTQIPRYLVIRKGQNVTLKCDPIPSHTALFWYRQTQSQELEFLFFFQNNAEMLKSELLFAKRYSTKWPKQSFSSLKIHSLESEDSALLFCASSL</sequence>
<dbReference type="AlphaFoldDB" id="A0A7N4PZM6"/>
<dbReference type="InterPro" id="IPR036179">
    <property type="entry name" value="Ig-like_dom_sf"/>
</dbReference>
<proteinExistence type="predicted"/>
<reference evidence="4" key="2">
    <citation type="submission" date="2025-08" db="UniProtKB">
        <authorList>
            <consortium name="Ensembl"/>
        </authorList>
    </citation>
    <scope>IDENTIFICATION</scope>
</reference>
<keyword evidence="1" id="KW-0732">Signal</keyword>
<evidence type="ECO:0000313" key="4">
    <source>
        <dbReference type="Ensembl" id="ENSSHAP00000044379.1"/>
    </source>
</evidence>
<keyword evidence="5" id="KW-1185">Reference proteome</keyword>
<reference evidence="4" key="3">
    <citation type="submission" date="2025-09" db="UniProtKB">
        <authorList>
            <consortium name="Ensembl"/>
        </authorList>
    </citation>
    <scope>IDENTIFICATION</scope>
</reference>
<dbReference type="GeneTree" id="ENSGT00940000154460"/>
<organism evidence="4 5">
    <name type="scientific">Sarcophilus harrisii</name>
    <name type="common">Tasmanian devil</name>
    <name type="synonym">Sarcophilus laniarius</name>
    <dbReference type="NCBI Taxonomy" id="9305"/>
    <lineage>
        <taxon>Eukaryota</taxon>
        <taxon>Metazoa</taxon>
        <taxon>Chordata</taxon>
        <taxon>Craniata</taxon>
        <taxon>Vertebrata</taxon>
        <taxon>Euteleostomi</taxon>
        <taxon>Mammalia</taxon>
        <taxon>Metatheria</taxon>
        <taxon>Dasyuromorphia</taxon>
        <taxon>Dasyuridae</taxon>
        <taxon>Sarcophilus</taxon>
    </lineage>
</organism>
<dbReference type="Ensembl" id="ENSSHAT00000044036.1">
    <property type="protein sequence ID" value="ENSSHAP00000044379.1"/>
    <property type="gene ID" value="ENSSHAG00000022648.1"/>
</dbReference>
<dbReference type="Gene3D" id="2.60.40.10">
    <property type="entry name" value="Immunoglobulins"/>
    <property type="match status" value="1"/>
</dbReference>
<dbReference type="GO" id="GO:0005886">
    <property type="term" value="C:plasma membrane"/>
    <property type="evidence" value="ECO:0007669"/>
    <property type="project" value="TreeGrafter"/>
</dbReference>